<keyword evidence="4" id="KW-1185">Reference proteome</keyword>
<feature type="transmembrane region" description="Helical" evidence="1">
    <location>
        <begin position="67"/>
        <end position="92"/>
    </location>
</feature>
<sequence>MPDTWPTAPVQHLPPTARVDALDLARGIAVLGILVINMPGFAGPWPTVLNPDWNGQASRVDLVSFSLAWLFFEGKMRALFTILFGVGMAVFLQRRGMAAGRSAQLRRLAWLGVFGYLHFLVFWWGDILFLYAAAGMICLAFAGQPPARLITLGALGIVAFTAYGLLAVGPMLLTVDAVHAGSASPEQLAWLNDYMRYLEAEIRTGLAEQMLGMADQIARRLAERPLYPVNALHPASFETVPLMLMGMGLGKARFHAGGVSRPVMKAIVGVGIGTGLCWAAAQLVWLLAMDLPLAGSTLLPFYLGLPGRAAMAIGYLAAVVLWSQAMMQGVVGRALAAAGRMAFSNYLLCSIIMTFVLHGWGLGLAARDWSYAQLMGFVIAGWIVMLAWSQPWLRRFGTGPLEWVWRQLVRLT</sequence>
<dbReference type="PANTHER" id="PTHR30590">
    <property type="entry name" value="INNER MEMBRANE PROTEIN"/>
    <property type="match status" value="1"/>
</dbReference>
<dbReference type="RefSeq" id="WP_311340142.1">
    <property type="nucleotide sequence ID" value="NZ_JAVRHS010000002.1"/>
</dbReference>
<dbReference type="EMBL" id="JAVRHS010000002">
    <property type="protein sequence ID" value="MDT0575591.1"/>
    <property type="molecule type" value="Genomic_DNA"/>
</dbReference>
<feature type="transmembrane region" description="Helical" evidence="1">
    <location>
        <begin position="113"/>
        <end position="143"/>
    </location>
</feature>
<evidence type="ECO:0000256" key="1">
    <source>
        <dbReference type="SAM" id="Phobius"/>
    </source>
</evidence>
<organism evidence="3 4">
    <name type="scientific">Croceicoccus esteveae</name>
    <dbReference type="NCBI Taxonomy" id="3075597"/>
    <lineage>
        <taxon>Bacteria</taxon>
        <taxon>Pseudomonadati</taxon>
        <taxon>Pseudomonadota</taxon>
        <taxon>Alphaproteobacteria</taxon>
        <taxon>Sphingomonadales</taxon>
        <taxon>Erythrobacteraceae</taxon>
        <taxon>Croceicoccus</taxon>
    </lineage>
</organism>
<protein>
    <submittedName>
        <fullName evidence="3">DUF418 domain-containing protein</fullName>
    </submittedName>
</protein>
<feature type="transmembrane region" description="Helical" evidence="1">
    <location>
        <begin position="149"/>
        <end position="173"/>
    </location>
</feature>
<dbReference type="InterPro" id="IPR052529">
    <property type="entry name" value="Bact_Transport_Assoc"/>
</dbReference>
<dbReference type="Proteomes" id="UP001259803">
    <property type="component" value="Unassembled WGS sequence"/>
</dbReference>
<proteinExistence type="predicted"/>
<accession>A0ABU2ZG68</accession>
<evidence type="ECO:0000313" key="3">
    <source>
        <dbReference type="EMBL" id="MDT0575591.1"/>
    </source>
</evidence>
<dbReference type="Pfam" id="PF04235">
    <property type="entry name" value="DUF418"/>
    <property type="match status" value="1"/>
</dbReference>
<keyword evidence="1" id="KW-1133">Transmembrane helix</keyword>
<feature type="transmembrane region" description="Helical" evidence="1">
    <location>
        <begin position="266"/>
        <end position="288"/>
    </location>
</feature>
<name>A0ABU2ZG68_9SPHN</name>
<keyword evidence="1" id="KW-0812">Transmembrane</keyword>
<gene>
    <name evidence="3" type="ORF">RM533_05280</name>
</gene>
<dbReference type="PANTHER" id="PTHR30590:SF2">
    <property type="entry name" value="INNER MEMBRANE PROTEIN"/>
    <property type="match status" value="1"/>
</dbReference>
<comment type="caution">
    <text evidence="3">The sequence shown here is derived from an EMBL/GenBank/DDBJ whole genome shotgun (WGS) entry which is preliminary data.</text>
</comment>
<dbReference type="InterPro" id="IPR007349">
    <property type="entry name" value="DUF418"/>
</dbReference>
<reference evidence="3 4" key="1">
    <citation type="submission" date="2023-09" db="EMBL/GenBank/DDBJ databases">
        <authorList>
            <person name="Rey-Velasco X."/>
        </authorList>
    </citation>
    <scope>NUCLEOTIDE SEQUENCE [LARGE SCALE GENOMIC DNA]</scope>
    <source>
        <strain evidence="3 4">F390</strain>
    </source>
</reference>
<feature type="transmembrane region" description="Helical" evidence="1">
    <location>
        <begin position="300"/>
        <end position="322"/>
    </location>
</feature>
<feature type="transmembrane region" description="Helical" evidence="1">
    <location>
        <begin position="343"/>
        <end position="363"/>
    </location>
</feature>
<evidence type="ECO:0000259" key="2">
    <source>
        <dbReference type="Pfam" id="PF04235"/>
    </source>
</evidence>
<feature type="domain" description="DUF418" evidence="2">
    <location>
        <begin position="253"/>
        <end position="410"/>
    </location>
</feature>
<evidence type="ECO:0000313" key="4">
    <source>
        <dbReference type="Proteomes" id="UP001259803"/>
    </source>
</evidence>
<feature type="transmembrane region" description="Helical" evidence="1">
    <location>
        <begin position="28"/>
        <end position="47"/>
    </location>
</feature>
<keyword evidence="1" id="KW-0472">Membrane</keyword>
<feature type="transmembrane region" description="Helical" evidence="1">
    <location>
        <begin position="369"/>
        <end position="388"/>
    </location>
</feature>